<evidence type="ECO:0000313" key="2">
    <source>
        <dbReference type="Proteomes" id="UP000501802"/>
    </source>
</evidence>
<dbReference type="EMBL" id="CP050063">
    <property type="protein sequence ID" value="QIP15719.1"/>
    <property type="molecule type" value="Genomic_DNA"/>
</dbReference>
<proteinExistence type="predicted"/>
<name>A0A6G9ATR6_9BACT</name>
<organism evidence="1 2">
    <name type="scientific">Spirosoma aureum</name>
    <dbReference type="NCBI Taxonomy" id="2692134"/>
    <lineage>
        <taxon>Bacteria</taxon>
        <taxon>Pseudomonadati</taxon>
        <taxon>Bacteroidota</taxon>
        <taxon>Cytophagia</taxon>
        <taxon>Cytophagales</taxon>
        <taxon>Cytophagaceae</taxon>
        <taxon>Spirosoma</taxon>
    </lineage>
</organism>
<accession>A0A6G9ATR6</accession>
<dbReference type="KEGG" id="spib:G8759_25335"/>
<dbReference type="AlphaFoldDB" id="A0A6G9ATR6"/>
<sequence length="230" mass="25687">MNKIYANCPIHGLFEFKGFHIVNSRATFSGNTVSCPKCGSPSKMLDGEFDFDGTGIPEFISGPAFTRAVYDQFKGLVETAQKEELDQEEFLKRAEVISPILAQGASQIIQRAGLTHSERSNYLSVIVAFLAVLQSFVQTLKEDDKKPSVQITNNNTYQMVPPGARPIQGFTPPHKVKATVPEKKATVEKSALPKAKKKKRTKKIEEIVEETIVIQTDSTKKIVYRLIRKR</sequence>
<keyword evidence="2" id="KW-1185">Reference proteome</keyword>
<dbReference type="Proteomes" id="UP000501802">
    <property type="component" value="Chromosome"/>
</dbReference>
<gene>
    <name evidence="1" type="ORF">G8759_25335</name>
</gene>
<protein>
    <submittedName>
        <fullName evidence="1">Uncharacterized protein</fullName>
    </submittedName>
</protein>
<dbReference type="RefSeq" id="WP_167214504.1">
    <property type="nucleotide sequence ID" value="NZ_CP050063.1"/>
</dbReference>
<reference evidence="1 2" key="1">
    <citation type="submission" date="2020-03" db="EMBL/GenBank/DDBJ databases">
        <authorList>
            <person name="Kim M.K."/>
        </authorList>
    </citation>
    <scope>NUCLEOTIDE SEQUENCE [LARGE SCALE GENOMIC DNA]</scope>
    <source>
        <strain evidence="1 2">BT328</strain>
    </source>
</reference>
<evidence type="ECO:0000313" key="1">
    <source>
        <dbReference type="EMBL" id="QIP15719.1"/>
    </source>
</evidence>